<dbReference type="KEGG" id="taw:EI545_03040"/>
<dbReference type="InterPro" id="IPR002173">
    <property type="entry name" value="Carboh/pur_kinase_PfkB_CS"/>
</dbReference>
<dbReference type="GO" id="GO:0016301">
    <property type="term" value="F:kinase activity"/>
    <property type="evidence" value="ECO:0007669"/>
    <property type="project" value="UniProtKB-KW"/>
</dbReference>
<dbReference type="RefSeq" id="WP_125324101.1">
    <property type="nucleotide sequence ID" value="NZ_CP034328.1"/>
</dbReference>
<dbReference type="PROSITE" id="PS00584">
    <property type="entry name" value="PFKB_KINASES_2"/>
    <property type="match status" value="1"/>
</dbReference>
<evidence type="ECO:0000259" key="3">
    <source>
        <dbReference type="Pfam" id="PF00294"/>
    </source>
</evidence>
<name>A0A3S8U2S3_9RHOB</name>
<dbReference type="PANTHER" id="PTHR10584">
    <property type="entry name" value="SUGAR KINASE"/>
    <property type="match status" value="1"/>
</dbReference>
<gene>
    <name evidence="4" type="ORF">EI545_03040</name>
</gene>
<evidence type="ECO:0000256" key="2">
    <source>
        <dbReference type="ARBA" id="ARBA00022777"/>
    </source>
</evidence>
<protein>
    <submittedName>
        <fullName evidence="4">Ribokinase</fullName>
    </submittedName>
</protein>
<dbReference type="SUPFAM" id="SSF53613">
    <property type="entry name" value="Ribokinase-like"/>
    <property type="match status" value="1"/>
</dbReference>
<evidence type="ECO:0000313" key="5">
    <source>
        <dbReference type="Proteomes" id="UP000282002"/>
    </source>
</evidence>
<dbReference type="Proteomes" id="UP000282002">
    <property type="component" value="Chromosome"/>
</dbReference>
<feature type="domain" description="Carbohydrate kinase PfkB" evidence="3">
    <location>
        <begin position="10"/>
        <end position="289"/>
    </location>
</feature>
<dbReference type="AlphaFoldDB" id="A0A3S8U2S3"/>
<dbReference type="Gene3D" id="3.40.1190.20">
    <property type="match status" value="1"/>
</dbReference>
<evidence type="ECO:0000256" key="1">
    <source>
        <dbReference type="ARBA" id="ARBA00022679"/>
    </source>
</evidence>
<accession>A0A3S8U2S3</accession>
<dbReference type="PANTHER" id="PTHR10584:SF166">
    <property type="entry name" value="RIBOKINASE"/>
    <property type="match status" value="1"/>
</dbReference>
<evidence type="ECO:0000313" key="4">
    <source>
        <dbReference type="EMBL" id="AZL57900.1"/>
    </source>
</evidence>
<dbReference type="InterPro" id="IPR029056">
    <property type="entry name" value="Ribokinase-like"/>
</dbReference>
<keyword evidence="1" id="KW-0808">Transferase</keyword>
<keyword evidence="2 4" id="KW-0418">Kinase</keyword>
<dbReference type="OrthoDB" id="8578462at2"/>
<reference evidence="4 5" key="1">
    <citation type="submission" date="2018-12" db="EMBL/GenBank/DDBJ databases">
        <title>Complete genome sequencing of Tabrizicola sp. K13M18.</title>
        <authorList>
            <person name="Bae J.-W."/>
        </authorList>
    </citation>
    <scope>NUCLEOTIDE SEQUENCE [LARGE SCALE GENOMIC DNA]</scope>
    <source>
        <strain evidence="4 5">K13M18</strain>
    </source>
</reference>
<sequence length="310" mass="31835">MTRMVQLSGVIMDHVYRVHSVPAPGGEAVVRSAYLAPGGGFNAMVAARRMGMDVAYGGSLGSGAFADRIATALTGEGITLLRPRLPGLDQGCCTVLIDDKGERSFIASEGADGVVTDADLAALPLGEDDWLMLSGYALLYPGSRDALTRWLFLQPGRLVFDPCPQVAQIGPDALQAALHAAHWISANRTEAQVLTGHHDPATAAEALAGRPGGAVLRDGANGAWLALPGRTARHIPPHPVRPVDTNGAGDTHVGAFVAALASGHAPATACRLANIAAALSTTKEGPATAPPLADVLAIAASHPIPMQQEA</sequence>
<dbReference type="EMBL" id="CP034328">
    <property type="protein sequence ID" value="AZL57900.1"/>
    <property type="molecule type" value="Genomic_DNA"/>
</dbReference>
<keyword evidence="5" id="KW-1185">Reference proteome</keyword>
<dbReference type="InterPro" id="IPR011611">
    <property type="entry name" value="PfkB_dom"/>
</dbReference>
<proteinExistence type="predicted"/>
<organism evidence="4 5">
    <name type="scientific">Tabrizicola piscis</name>
    <dbReference type="NCBI Taxonomy" id="2494374"/>
    <lineage>
        <taxon>Bacteria</taxon>
        <taxon>Pseudomonadati</taxon>
        <taxon>Pseudomonadota</taxon>
        <taxon>Alphaproteobacteria</taxon>
        <taxon>Rhodobacterales</taxon>
        <taxon>Paracoccaceae</taxon>
        <taxon>Tabrizicola</taxon>
    </lineage>
</organism>
<dbReference type="Pfam" id="PF00294">
    <property type="entry name" value="PfkB"/>
    <property type="match status" value="1"/>
</dbReference>